<dbReference type="Gene3D" id="3.30.1680.10">
    <property type="entry name" value="ligand-binding face of the semaphorins, domain 2"/>
    <property type="match status" value="1"/>
</dbReference>
<evidence type="ECO:0000256" key="3">
    <source>
        <dbReference type="ARBA" id="ARBA00023157"/>
    </source>
</evidence>
<organism evidence="8 9">
    <name type="scientific">Patella caerulea</name>
    <name type="common">Rayed Mediterranean limpet</name>
    <dbReference type="NCBI Taxonomy" id="87958"/>
    <lineage>
        <taxon>Eukaryota</taxon>
        <taxon>Metazoa</taxon>
        <taxon>Spiralia</taxon>
        <taxon>Lophotrochozoa</taxon>
        <taxon>Mollusca</taxon>
        <taxon>Gastropoda</taxon>
        <taxon>Patellogastropoda</taxon>
        <taxon>Patelloidea</taxon>
        <taxon>Patellidae</taxon>
        <taxon>Patella</taxon>
    </lineage>
</organism>
<dbReference type="Pfam" id="PF01437">
    <property type="entry name" value="PSI"/>
    <property type="match status" value="1"/>
</dbReference>
<keyword evidence="6" id="KW-0812">Transmembrane</keyword>
<proteinExistence type="predicted"/>
<evidence type="ECO:0000313" key="8">
    <source>
        <dbReference type="EMBL" id="KAK6176087.1"/>
    </source>
</evidence>
<dbReference type="GO" id="GO:0007411">
    <property type="term" value="P:axon guidance"/>
    <property type="evidence" value="ECO:0007669"/>
    <property type="project" value="TreeGrafter"/>
</dbReference>
<dbReference type="EMBL" id="JAZGQO010000010">
    <property type="protein sequence ID" value="KAK6176087.1"/>
    <property type="molecule type" value="Genomic_DNA"/>
</dbReference>
<dbReference type="InterPro" id="IPR001627">
    <property type="entry name" value="Semap_dom"/>
</dbReference>
<dbReference type="Gene3D" id="2.130.10.10">
    <property type="entry name" value="YVTN repeat-like/Quinoprotein amine dehydrogenase"/>
    <property type="match status" value="1"/>
</dbReference>
<dbReference type="InterPro" id="IPR015943">
    <property type="entry name" value="WD40/YVTN_repeat-like_dom_sf"/>
</dbReference>
<accession>A0AAN8JEN4</accession>
<name>A0AAN8JEN4_PATCE</name>
<dbReference type="SUPFAM" id="SSF103575">
    <property type="entry name" value="Plexin repeat"/>
    <property type="match status" value="1"/>
</dbReference>
<comment type="caution">
    <text evidence="5">Lacks conserved residue(s) required for the propagation of feature annotation.</text>
</comment>
<dbReference type="GO" id="GO:0045499">
    <property type="term" value="F:chemorepellent activity"/>
    <property type="evidence" value="ECO:0007669"/>
    <property type="project" value="TreeGrafter"/>
</dbReference>
<evidence type="ECO:0000256" key="1">
    <source>
        <dbReference type="ARBA" id="ARBA00004370"/>
    </source>
</evidence>
<dbReference type="InterPro" id="IPR002165">
    <property type="entry name" value="Plexin_repeat"/>
</dbReference>
<evidence type="ECO:0000256" key="2">
    <source>
        <dbReference type="ARBA" id="ARBA00023136"/>
    </source>
</evidence>
<keyword evidence="3" id="KW-1015">Disulfide bond</keyword>
<dbReference type="PANTHER" id="PTHR11036">
    <property type="entry name" value="SEMAPHORIN"/>
    <property type="match status" value="1"/>
</dbReference>
<dbReference type="AlphaFoldDB" id="A0AAN8JEN4"/>
<dbReference type="Proteomes" id="UP001347796">
    <property type="component" value="Unassembled WGS sequence"/>
</dbReference>
<dbReference type="GO" id="GO:0030215">
    <property type="term" value="F:semaphorin receptor binding"/>
    <property type="evidence" value="ECO:0007669"/>
    <property type="project" value="InterPro"/>
</dbReference>
<sequence length="732" mass="83168">MENNYLASSKHVCVVLIFLISHFVTINSWQYKWNPNSYSSVQDGQKSIMYFRGKAHENDYFKVIHSEDDWMLVGARNVVHNISLTDLKQFDEIKWPADESDINVCIRKQKPKEECQNYIRVLVPKNPMDLFVCGTNAFRPRCRTYRKNSEGKYEFKGKEEEGIAKCPFDPKQNSTSIYVDDKFYSATVADFSARDPLILESDKFIRSEQYDSKWLNEPNFVSSFAKEDKVFFFFRETAIENINCGKATFSRVARICKEDQGGNVLLPNTWTSFFKARLNCSIPGNMPFYFNEIQSTTSLEEGSYRPVPNSRDRHDMIYGVFTTSENSIPGSAICAFSHEDIINTFQGQFKGQESALHNWLAVPEEKVPVPHPQECSRHSKDLPDMTLDFIKTHPLMDKAVPARGGAPILVHTSFTSRFTQIAVDWQVNSGKGRYYDIIFVGTNDGRVIKTINKGETSKIETVIIEDILVFHDHSPITNLKVYKKNSLTEKLVVMSSKDIVSIPLHRCHEKTSCHACVALQDPYCSWIENKCANSERGIQNIQEGKDDDCGPAPPMGVSKPPTTTIRHFVPQKPLVCNCEDQEKKPKTYPIDIPSRVPVNYPEMPEENQNFIDEGGRVEEIKDRTESNVTASTMAISVVVSIVLSLVIGFLIGYKVSSCRGSRNIDTPHLDRNIAIQKTKNRLSSTGENVYFNPETVNLQKPNINYVVNVTNQGKLNSSVETKPVHKSNKVYL</sequence>
<feature type="domain" description="Sema" evidence="7">
    <location>
        <begin position="33"/>
        <end position="504"/>
    </location>
</feature>
<protein>
    <recommendedName>
        <fullName evidence="7">Sema domain-containing protein</fullName>
    </recommendedName>
</protein>
<feature type="transmembrane region" description="Helical" evidence="6">
    <location>
        <begin position="633"/>
        <end position="653"/>
    </location>
</feature>
<evidence type="ECO:0000256" key="4">
    <source>
        <dbReference type="ARBA" id="ARBA00023180"/>
    </source>
</evidence>
<reference evidence="8 9" key="1">
    <citation type="submission" date="2024-01" db="EMBL/GenBank/DDBJ databases">
        <title>The genome of the rayed Mediterranean limpet Patella caerulea (Linnaeus, 1758).</title>
        <authorList>
            <person name="Anh-Thu Weber A."/>
            <person name="Halstead-Nussloch G."/>
        </authorList>
    </citation>
    <scope>NUCLEOTIDE SEQUENCE [LARGE SCALE GENOMIC DNA]</scope>
    <source>
        <strain evidence="8">AATW-2023a</strain>
        <tissue evidence="8">Whole specimen</tissue>
    </source>
</reference>
<gene>
    <name evidence="8" type="ORF">SNE40_014440</name>
</gene>
<evidence type="ECO:0000256" key="5">
    <source>
        <dbReference type="PROSITE-ProRule" id="PRU00352"/>
    </source>
</evidence>
<dbReference type="SUPFAM" id="SSF101912">
    <property type="entry name" value="Sema domain"/>
    <property type="match status" value="1"/>
</dbReference>
<keyword evidence="2 6" id="KW-0472">Membrane</keyword>
<comment type="caution">
    <text evidence="8">The sequence shown here is derived from an EMBL/GenBank/DDBJ whole genome shotgun (WGS) entry which is preliminary data.</text>
</comment>
<keyword evidence="4" id="KW-0325">Glycoprotein</keyword>
<dbReference type="Pfam" id="PF01403">
    <property type="entry name" value="Sema"/>
    <property type="match status" value="1"/>
</dbReference>
<evidence type="ECO:0000256" key="6">
    <source>
        <dbReference type="SAM" id="Phobius"/>
    </source>
</evidence>
<evidence type="ECO:0000313" key="9">
    <source>
        <dbReference type="Proteomes" id="UP001347796"/>
    </source>
</evidence>
<keyword evidence="6" id="KW-1133">Transmembrane helix</keyword>
<keyword evidence="9" id="KW-1185">Reference proteome</keyword>
<dbReference type="GO" id="GO:0071526">
    <property type="term" value="P:semaphorin-plexin signaling pathway"/>
    <property type="evidence" value="ECO:0007669"/>
    <property type="project" value="TreeGrafter"/>
</dbReference>
<dbReference type="GO" id="GO:0005886">
    <property type="term" value="C:plasma membrane"/>
    <property type="evidence" value="ECO:0007669"/>
    <property type="project" value="TreeGrafter"/>
</dbReference>
<evidence type="ECO:0000259" key="7">
    <source>
        <dbReference type="PROSITE" id="PS51004"/>
    </source>
</evidence>
<dbReference type="InterPro" id="IPR036352">
    <property type="entry name" value="Semap_dom_sf"/>
</dbReference>
<dbReference type="PROSITE" id="PS51004">
    <property type="entry name" value="SEMA"/>
    <property type="match status" value="1"/>
</dbReference>
<feature type="transmembrane region" description="Helical" evidence="6">
    <location>
        <begin position="12"/>
        <end position="31"/>
    </location>
</feature>
<dbReference type="PANTHER" id="PTHR11036:SF127">
    <property type="entry name" value="SEMAPHORIN-1A"/>
    <property type="match status" value="1"/>
</dbReference>
<dbReference type="InterPro" id="IPR027231">
    <property type="entry name" value="Semaphorin"/>
</dbReference>
<comment type="subcellular location">
    <subcellularLocation>
        <location evidence="1">Membrane</location>
    </subcellularLocation>
</comment>
<dbReference type="SMART" id="SM00630">
    <property type="entry name" value="Sema"/>
    <property type="match status" value="1"/>
</dbReference>
<dbReference type="GO" id="GO:0030335">
    <property type="term" value="P:positive regulation of cell migration"/>
    <property type="evidence" value="ECO:0007669"/>
    <property type="project" value="TreeGrafter"/>
</dbReference>
<dbReference type="FunFam" id="2.130.10.10:FF:000346">
    <property type="entry name" value="Sema-1a, isoform D"/>
    <property type="match status" value="1"/>
</dbReference>